<accession>A0A4Y2GQ97</accession>
<organism evidence="1 2">
    <name type="scientific">Araneus ventricosus</name>
    <name type="common">Orbweaver spider</name>
    <name type="synonym">Epeira ventricosa</name>
    <dbReference type="NCBI Taxonomy" id="182803"/>
    <lineage>
        <taxon>Eukaryota</taxon>
        <taxon>Metazoa</taxon>
        <taxon>Ecdysozoa</taxon>
        <taxon>Arthropoda</taxon>
        <taxon>Chelicerata</taxon>
        <taxon>Arachnida</taxon>
        <taxon>Araneae</taxon>
        <taxon>Araneomorphae</taxon>
        <taxon>Entelegynae</taxon>
        <taxon>Araneoidea</taxon>
        <taxon>Araneidae</taxon>
        <taxon>Araneus</taxon>
    </lineage>
</organism>
<proteinExistence type="predicted"/>
<sequence length="161" mass="18005">MLSLSLIKFRLPLSFKKINSNKEFYRGQFCCEHSTLYPLQVQSIDGVPSDDGVERNVVSVFVPSVVPVFLCSALFSQDSHLVSPDFPLRLTYRTGHRKRCMTKTFTALRALSSASRFTETTGSFRQHAAGSKGSLKQYYSFATRGFGNQIAGERGAPFNNF</sequence>
<evidence type="ECO:0000313" key="2">
    <source>
        <dbReference type="Proteomes" id="UP000499080"/>
    </source>
</evidence>
<dbReference type="EMBL" id="BGPR01001530">
    <property type="protein sequence ID" value="GBM56122.1"/>
    <property type="molecule type" value="Genomic_DNA"/>
</dbReference>
<evidence type="ECO:0000313" key="1">
    <source>
        <dbReference type="EMBL" id="GBM56122.1"/>
    </source>
</evidence>
<name>A0A4Y2GQ97_ARAVE</name>
<dbReference type="AlphaFoldDB" id="A0A4Y2GQ97"/>
<gene>
    <name evidence="1" type="ORF">AVEN_168439_1</name>
</gene>
<dbReference type="Proteomes" id="UP000499080">
    <property type="component" value="Unassembled WGS sequence"/>
</dbReference>
<keyword evidence="2" id="KW-1185">Reference proteome</keyword>
<comment type="caution">
    <text evidence="1">The sequence shown here is derived from an EMBL/GenBank/DDBJ whole genome shotgun (WGS) entry which is preliminary data.</text>
</comment>
<protein>
    <submittedName>
        <fullName evidence="1">Uncharacterized protein</fullName>
    </submittedName>
</protein>
<reference evidence="1 2" key="1">
    <citation type="journal article" date="2019" name="Sci. Rep.">
        <title>Orb-weaving spider Araneus ventricosus genome elucidates the spidroin gene catalogue.</title>
        <authorList>
            <person name="Kono N."/>
            <person name="Nakamura H."/>
            <person name="Ohtoshi R."/>
            <person name="Moran D.A.P."/>
            <person name="Shinohara A."/>
            <person name="Yoshida Y."/>
            <person name="Fujiwara M."/>
            <person name="Mori M."/>
            <person name="Tomita M."/>
            <person name="Arakawa K."/>
        </authorList>
    </citation>
    <scope>NUCLEOTIDE SEQUENCE [LARGE SCALE GENOMIC DNA]</scope>
</reference>